<reference evidence="6" key="2">
    <citation type="submission" date="2015-01" db="EMBL/GenBank/DDBJ databases">
        <title>Evolutionary Origins and Diversification of the Mycorrhizal Mutualists.</title>
        <authorList>
            <consortium name="DOE Joint Genome Institute"/>
            <consortium name="Mycorrhizal Genomics Consortium"/>
            <person name="Kohler A."/>
            <person name="Kuo A."/>
            <person name="Nagy L.G."/>
            <person name="Floudas D."/>
            <person name="Copeland A."/>
            <person name="Barry K.W."/>
            <person name="Cichocki N."/>
            <person name="Veneault-Fourrey C."/>
            <person name="LaButti K."/>
            <person name="Lindquist E.A."/>
            <person name="Lipzen A."/>
            <person name="Lundell T."/>
            <person name="Morin E."/>
            <person name="Murat C."/>
            <person name="Riley R."/>
            <person name="Ohm R."/>
            <person name="Sun H."/>
            <person name="Tunlid A."/>
            <person name="Henrissat B."/>
            <person name="Grigoriev I.V."/>
            <person name="Hibbett D.S."/>
            <person name="Martin F."/>
        </authorList>
    </citation>
    <scope>NUCLEOTIDE SEQUENCE [LARGE SCALE GENOMIC DNA]</scope>
    <source>
        <strain evidence="6">Zn</strain>
    </source>
</reference>
<dbReference type="InParanoid" id="A0A0C3GXC5"/>
<dbReference type="AlphaFoldDB" id="A0A0C3GXC5"/>
<evidence type="ECO:0000256" key="2">
    <source>
        <dbReference type="ARBA" id="ARBA00023242"/>
    </source>
</evidence>
<evidence type="ECO:0000313" key="6">
    <source>
        <dbReference type="Proteomes" id="UP000054321"/>
    </source>
</evidence>
<feature type="compositionally biased region" description="Acidic residues" evidence="3">
    <location>
        <begin position="440"/>
        <end position="484"/>
    </location>
</feature>
<dbReference type="Pfam" id="PF15612">
    <property type="entry name" value="WHIM1"/>
    <property type="match status" value="1"/>
</dbReference>
<feature type="compositionally biased region" description="Low complexity" evidence="3">
    <location>
        <begin position="510"/>
        <end position="522"/>
    </location>
</feature>
<feature type="compositionally biased region" description="Polar residues" evidence="3">
    <location>
        <begin position="524"/>
        <end position="533"/>
    </location>
</feature>
<reference evidence="5 6" key="1">
    <citation type="submission" date="2014-04" db="EMBL/GenBank/DDBJ databases">
        <authorList>
            <consortium name="DOE Joint Genome Institute"/>
            <person name="Kuo A."/>
            <person name="Martino E."/>
            <person name="Perotto S."/>
            <person name="Kohler A."/>
            <person name="Nagy L.G."/>
            <person name="Floudas D."/>
            <person name="Copeland A."/>
            <person name="Barry K.W."/>
            <person name="Cichocki N."/>
            <person name="Veneault-Fourrey C."/>
            <person name="LaButti K."/>
            <person name="Lindquist E.A."/>
            <person name="Lipzen A."/>
            <person name="Lundell T."/>
            <person name="Morin E."/>
            <person name="Murat C."/>
            <person name="Sun H."/>
            <person name="Tunlid A."/>
            <person name="Henrissat B."/>
            <person name="Grigoriev I.V."/>
            <person name="Hibbett D.S."/>
            <person name="Martin F."/>
            <person name="Nordberg H.P."/>
            <person name="Cantor M.N."/>
            <person name="Hua S.X."/>
        </authorList>
    </citation>
    <scope>NUCLEOTIDE SEQUENCE [LARGE SCALE GENOMIC DNA]</scope>
    <source>
        <strain evidence="5 6">Zn</strain>
    </source>
</reference>
<keyword evidence="6" id="KW-1185">Reference proteome</keyword>
<evidence type="ECO:0000259" key="4">
    <source>
        <dbReference type="Pfam" id="PF15612"/>
    </source>
</evidence>
<feature type="compositionally biased region" description="Low complexity" evidence="3">
    <location>
        <begin position="538"/>
        <end position="582"/>
    </location>
</feature>
<accession>A0A0C3GXC5</accession>
<organism evidence="5 6">
    <name type="scientific">Oidiodendron maius (strain Zn)</name>
    <dbReference type="NCBI Taxonomy" id="913774"/>
    <lineage>
        <taxon>Eukaryota</taxon>
        <taxon>Fungi</taxon>
        <taxon>Dikarya</taxon>
        <taxon>Ascomycota</taxon>
        <taxon>Pezizomycotina</taxon>
        <taxon>Leotiomycetes</taxon>
        <taxon>Leotiomycetes incertae sedis</taxon>
        <taxon>Myxotrichaceae</taxon>
        <taxon>Oidiodendron</taxon>
    </lineage>
</organism>
<evidence type="ECO:0000313" key="5">
    <source>
        <dbReference type="EMBL" id="KIM94946.1"/>
    </source>
</evidence>
<gene>
    <name evidence="5" type="ORF">OIDMADRAFT_45400</name>
</gene>
<feature type="domain" description="WHIM1" evidence="4">
    <location>
        <begin position="144"/>
        <end position="185"/>
    </location>
</feature>
<dbReference type="HOGENOM" id="CLU_023536_1_0_1"/>
<proteinExistence type="predicted"/>
<comment type="subcellular location">
    <subcellularLocation>
        <location evidence="1">Nucleus</location>
    </subcellularLocation>
</comment>
<keyword evidence="2" id="KW-0539">Nucleus</keyword>
<name>A0A0C3GXC5_OIDMZ</name>
<evidence type="ECO:0000256" key="3">
    <source>
        <dbReference type="SAM" id="MobiDB-lite"/>
    </source>
</evidence>
<dbReference type="InterPro" id="IPR028942">
    <property type="entry name" value="WHIM1_dom"/>
</dbReference>
<evidence type="ECO:0000256" key="1">
    <source>
        <dbReference type="ARBA" id="ARBA00004123"/>
    </source>
</evidence>
<sequence>MSDDDSSDLSSAPSDDELERQLNEKGGILKFLSAAPKPVREASPPRPEREPSPPHEYVLADNPDIAFIVMFRARFTDAFPRSLANFGPQELERGVVDIVPGEHVEHFLCALLGLLLNRKQDIKPGHYNRALEEAIQNHKSQWAKDWEDKNPLSGGATFSSMSPSERLTLLRTLVLWALSSSDIVKGIISTSYKQSRHDDDLNQPLSVQPWGSDGDRRRYFLIEGLDDTHFRVYRESNYTALHKRTWWSVASDIDELKQLAHKLETEDGGQKARVLSGKILAAVPRFEATEEKRKRREYRQARKQQFKRPEPNLSLYEGRTRGKRIKYTYSDDEDDGFSDATTSRRSTRNTGTHTPAEGLGPTVTLSGRQVRSRQGGVYGESMLSGTQTPAVSIGNLDGTSEEPDNGDNNVRRPRRAAAPGRSVNGYGKRGAHIEGYNSVDEMDSDEDDASEQDYGDDEDEEEHVSLESDADDQDEFTDAEDELLEEFKQKSLVVKLPVKTPTPEKKSNVQPQPELEQEPLQPINLPSTNNSGQDQRHSAAQQPASISAASETGNTTQPTSSFTTMSTTPSLLTESSTEPTGTHITGSLDPSPQSQLTLRGSPEKPHSFTPPINVGYGGA</sequence>
<protein>
    <recommendedName>
        <fullName evidence="4">WHIM1 domain-containing protein</fullName>
    </recommendedName>
</protein>
<dbReference type="OrthoDB" id="349045at2759"/>
<feature type="region of interest" description="Disordered" evidence="3">
    <location>
        <begin position="28"/>
        <end position="57"/>
    </location>
</feature>
<dbReference type="PANTHER" id="PTHR42107:SF1">
    <property type="entry name" value="WHIM1 DOMAIN-CONTAINING PROTEIN"/>
    <property type="match status" value="1"/>
</dbReference>
<feature type="compositionally biased region" description="Basic residues" evidence="3">
    <location>
        <begin position="293"/>
        <end position="306"/>
    </location>
</feature>
<dbReference type="STRING" id="913774.A0A0C3GXC5"/>
<feature type="region of interest" description="Disordered" evidence="3">
    <location>
        <begin position="1"/>
        <end position="20"/>
    </location>
</feature>
<feature type="compositionally biased region" description="Low complexity" evidence="3">
    <location>
        <begin position="338"/>
        <end position="354"/>
    </location>
</feature>
<feature type="region of interest" description="Disordered" evidence="3">
    <location>
        <begin position="290"/>
        <end position="619"/>
    </location>
</feature>
<dbReference type="Proteomes" id="UP000054321">
    <property type="component" value="Unassembled WGS sequence"/>
</dbReference>
<dbReference type="GO" id="GO:0005634">
    <property type="term" value="C:nucleus"/>
    <property type="evidence" value="ECO:0007669"/>
    <property type="project" value="UniProtKB-SubCell"/>
</dbReference>
<feature type="compositionally biased region" description="Polar residues" evidence="3">
    <location>
        <begin position="583"/>
        <end position="598"/>
    </location>
</feature>
<dbReference type="PANTHER" id="PTHR42107">
    <property type="entry name" value="YALI0D24453P"/>
    <property type="match status" value="1"/>
</dbReference>
<dbReference type="EMBL" id="KN832888">
    <property type="protein sequence ID" value="KIM94946.1"/>
    <property type="molecule type" value="Genomic_DNA"/>
</dbReference>